<reference evidence="2" key="1">
    <citation type="submission" date="2022-12" db="EMBL/GenBank/DDBJ databases">
        <authorList>
            <person name="Webb A."/>
        </authorList>
    </citation>
    <scope>NUCLEOTIDE SEQUENCE</scope>
    <source>
        <strain evidence="2">Pf2</strain>
    </source>
</reference>
<proteinExistence type="predicted"/>
<accession>A0AAV0TGQ1</accession>
<evidence type="ECO:0008006" key="4">
    <source>
        <dbReference type="Google" id="ProtNLM"/>
    </source>
</evidence>
<protein>
    <recommendedName>
        <fullName evidence="4">GAG-pre-integrase domain-containing protein</fullName>
    </recommendedName>
</protein>
<dbReference type="AlphaFoldDB" id="A0AAV0TGQ1"/>
<sequence>MEDSEDKTAAASHDLLNYVKRLEGRLNAVEEGRSQASAPSTSPGSQRGSHTSENASVFRETLKNYGPFGQRMTVNDLSGEDGIERGVDIRAGAARAQQEYPRQAQGQGMVRDMPPQRHPVMNPFGPSGGVTIPKLNIQNFNGAEIYAGLGAGFKQWAYLFIEAIEVTELSSGFAWTERLKVNKLGEHMEVHAASYFQANIGICCAQKKPIDVNKKFSNMVMNVATEGVQSDVQKGTLHHFHARLGHLAYDTIEKLAKDSRSGIAITDHSRPNCLTCAEGKSTRAKQAQKDTGQHAPI</sequence>
<evidence type="ECO:0000313" key="3">
    <source>
        <dbReference type="Proteomes" id="UP001159659"/>
    </source>
</evidence>
<organism evidence="2 3">
    <name type="scientific">Peronospora farinosa</name>
    <dbReference type="NCBI Taxonomy" id="134698"/>
    <lineage>
        <taxon>Eukaryota</taxon>
        <taxon>Sar</taxon>
        <taxon>Stramenopiles</taxon>
        <taxon>Oomycota</taxon>
        <taxon>Peronosporomycetes</taxon>
        <taxon>Peronosporales</taxon>
        <taxon>Peronosporaceae</taxon>
        <taxon>Peronospora</taxon>
    </lineage>
</organism>
<dbReference type="Proteomes" id="UP001159659">
    <property type="component" value="Unassembled WGS sequence"/>
</dbReference>
<evidence type="ECO:0000256" key="1">
    <source>
        <dbReference type="SAM" id="MobiDB-lite"/>
    </source>
</evidence>
<name>A0AAV0TGQ1_9STRA</name>
<evidence type="ECO:0000313" key="2">
    <source>
        <dbReference type="EMBL" id="CAI5719932.1"/>
    </source>
</evidence>
<gene>
    <name evidence="2" type="ORF">PFR002_LOCUS3896</name>
</gene>
<comment type="caution">
    <text evidence="2">The sequence shown here is derived from an EMBL/GenBank/DDBJ whole genome shotgun (WGS) entry which is preliminary data.</text>
</comment>
<feature type="region of interest" description="Disordered" evidence="1">
    <location>
        <begin position="27"/>
        <end position="54"/>
    </location>
</feature>
<feature type="compositionally biased region" description="Polar residues" evidence="1">
    <location>
        <begin position="34"/>
        <end position="54"/>
    </location>
</feature>
<dbReference type="EMBL" id="CANTFK010000633">
    <property type="protein sequence ID" value="CAI5719932.1"/>
    <property type="molecule type" value="Genomic_DNA"/>
</dbReference>